<dbReference type="AlphaFoldDB" id="X1IUR0"/>
<protein>
    <submittedName>
        <fullName evidence="1">Uncharacterized protein</fullName>
    </submittedName>
</protein>
<sequence>TGAFFEHLLLIGDNAPSRSVFIPDNSYIRNEIQHSNLIGIYGTDTNYGAKLFIKLDDYHRMVINVPTGERGEFVENPSISNLIAIDNIAITLPSILSNRFEGALLPVELANGIASLSTYPSAKALELFAEAVKKQ</sequence>
<reference evidence="1" key="1">
    <citation type="journal article" date="2014" name="Front. Microbiol.">
        <title>High frequency of phylogenetically diverse reductive dehalogenase-homologous genes in deep subseafloor sedimentary metagenomes.</title>
        <authorList>
            <person name="Kawai M."/>
            <person name="Futagami T."/>
            <person name="Toyoda A."/>
            <person name="Takaki Y."/>
            <person name="Nishi S."/>
            <person name="Hori S."/>
            <person name="Arai W."/>
            <person name="Tsubouchi T."/>
            <person name="Morono Y."/>
            <person name="Uchiyama I."/>
            <person name="Ito T."/>
            <person name="Fujiyama A."/>
            <person name="Inagaki F."/>
            <person name="Takami H."/>
        </authorList>
    </citation>
    <scope>NUCLEOTIDE SEQUENCE</scope>
    <source>
        <strain evidence="1">Expedition CK06-06</strain>
    </source>
</reference>
<organism evidence="1">
    <name type="scientific">marine sediment metagenome</name>
    <dbReference type="NCBI Taxonomy" id="412755"/>
    <lineage>
        <taxon>unclassified sequences</taxon>
        <taxon>metagenomes</taxon>
        <taxon>ecological metagenomes</taxon>
    </lineage>
</organism>
<name>X1IUR0_9ZZZZ</name>
<evidence type="ECO:0000313" key="1">
    <source>
        <dbReference type="EMBL" id="GAH86171.1"/>
    </source>
</evidence>
<accession>X1IUR0</accession>
<comment type="caution">
    <text evidence="1">The sequence shown here is derived from an EMBL/GenBank/DDBJ whole genome shotgun (WGS) entry which is preliminary data.</text>
</comment>
<gene>
    <name evidence="1" type="ORF">S03H2_56197</name>
</gene>
<dbReference type="EMBL" id="BARU01035940">
    <property type="protein sequence ID" value="GAH86171.1"/>
    <property type="molecule type" value="Genomic_DNA"/>
</dbReference>
<proteinExistence type="predicted"/>
<feature type="non-terminal residue" evidence="1">
    <location>
        <position position="1"/>
    </location>
</feature>